<keyword evidence="1" id="KW-0472">Membrane</keyword>
<dbReference type="AlphaFoldDB" id="F0EKN9"/>
<dbReference type="Proteomes" id="UP000004835">
    <property type="component" value="Unassembled WGS sequence"/>
</dbReference>
<evidence type="ECO:0000313" key="2">
    <source>
        <dbReference type="EMBL" id="EGC69330.1"/>
    </source>
</evidence>
<proteinExistence type="predicted"/>
<name>F0EKN9_ENTCA</name>
<reference evidence="2 3" key="1">
    <citation type="submission" date="2011-01" db="EMBL/GenBank/DDBJ databases">
        <authorList>
            <person name="Muzny D."/>
            <person name="Qin X."/>
            <person name="Deng J."/>
            <person name="Jiang H."/>
            <person name="Liu Y."/>
            <person name="Qu J."/>
            <person name="Song X.-Z."/>
            <person name="Zhang L."/>
            <person name="Thornton R."/>
            <person name="Coyle M."/>
            <person name="Francisco L."/>
            <person name="Jackson L."/>
            <person name="Javaid M."/>
            <person name="Korchina V."/>
            <person name="Kovar C."/>
            <person name="Mata R."/>
            <person name="Mathew T."/>
            <person name="Ngo R."/>
            <person name="Nguyen L."/>
            <person name="Nguyen N."/>
            <person name="Okwuonu G."/>
            <person name="Ongeri F."/>
            <person name="Pham C."/>
            <person name="Simmons D."/>
            <person name="Wilczek-Boney K."/>
            <person name="Hale W."/>
            <person name="Jakkamsetti A."/>
            <person name="Pham P."/>
            <person name="Ruth R."/>
            <person name="San Lucas F."/>
            <person name="Warren J."/>
            <person name="Zhang J."/>
            <person name="Zhao Z."/>
            <person name="Zhou C."/>
            <person name="Zhu D."/>
            <person name="Lee S."/>
            <person name="Bess C."/>
            <person name="Blankenburg K."/>
            <person name="Forbes L."/>
            <person name="Fu Q."/>
            <person name="Gubbala S."/>
            <person name="Hirani K."/>
            <person name="Jayaseelan J.C."/>
            <person name="Lara F."/>
            <person name="Munidasa M."/>
            <person name="Palculict T."/>
            <person name="Patil S."/>
            <person name="Pu L.-L."/>
            <person name="Saada N."/>
            <person name="Tang L."/>
            <person name="Weissenberger G."/>
            <person name="Zhu Y."/>
            <person name="Hemphill L."/>
            <person name="Shang Y."/>
            <person name="Youmans B."/>
            <person name="Ayvaz T."/>
            <person name="Ross M."/>
            <person name="Santibanez J."/>
            <person name="Aqrawi P."/>
            <person name="Gross S."/>
            <person name="Joshi V."/>
            <person name="Fowler G."/>
            <person name="Nazareth L."/>
            <person name="Reid J."/>
            <person name="Worley K."/>
            <person name="Petrosino J."/>
            <person name="Highlander S."/>
            <person name="Gibbs R."/>
        </authorList>
    </citation>
    <scope>NUCLEOTIDE SEQUENCE [LARGE SCALE GENOMIC DNA]</scope>
    <source>
        <strain evidence="2 3">ATCC 12755</strain>
    </source>
</reference>
<comment type="caution">
    <text evidence="2">The sequence shown here is derived from an EMBL/GenBank/DDBJ whole genome shotgun (WGS) entry which is preliminary data.</text>
</comment>
<gene>
    <name evidence="2" type="ORF">HMPREF9087_1945</name>
</gene>
<protein>
    <submittedName>
        <fullName evidence="2">Uncharacterized protein</fullName>
    </submittedName>
</protein>
<evidence type="ECO:0000313" key="3">
    <source>
        <dbReference type="Proteomes" id="UP000004835"/>
    </source>
</evidence>
<keyword evidence="1" id="KW-0812">Transmembrane</keyword>
<sequence>MSTIISTEHESVLITGFVTVRQARPEEKSALITQSFLGCTLFCFGLLFLLHYFYSLKKNRFQGKVQSLIIKGGEK</sequence>
<feature type="transmembrane region" description="Helical" evidence="1">
    <location>
        <begin position="31"/>
        <end position="54"/>
    </location>
</feature>
<dbReference type="HOGENOM" id="CLU_179891_0_0_9"/>
<dbReference type="EMBL" id="AEWT01000016">
    <property type="protein sequence ID" value="EGC69330.1"/>
    <property type="molecule type" value="Genomic_DNA"/>
</dbReference>
<accession>F0EKN9</accession>
<organism evidence="2 3">
    <name type="scientific">Enterococcus casseliflavus ATCC 12755</name>
    <dbReference type="NCBI Taxonomy" id="888066"/>
    <lineage>
        <taxon>Bacteria</taxon>
        <taxon>Bacillati</taxon>
        <taxon>Bacillota</taxon>
        <taxon>Bacilli</taxon>
        <taxon>Lactobacillales</taxon>
        <taxon>Enterococcaceae</taxon>
        <taxon>Enterococcus</taxon>
    </lineage>
</organism>
<keyword evidence="1" id="KW-1133">Transmembrane helix</keyword>
<evidence type="ECO:0000256" key="1">
    <source>
        <dbReference type="SAM" id="Phobius"/>
    </source>
</evidence>